<gene>
    <name evidence="7" type="ORF">SAMN05192548_1015116</name>
</gene>
<dbReference type="GO" id="GO:0005344">
    <property type="term" value="F:oxygen carrier activity"/>
    <property type="evidence" value="ECO:0007669"/>
    <property type="project" value="InterPro"/>
</dbReference>
<reference evidence="7 8" key="1">
    <citation type="submission" date="2016-11" db="EMBL/GenBank/DDBJ databases">
        <authorList>
            <person name="Jaros S."/>
            <person name="Januszkiewicz K."/>
            <person name="Wedrychowicz H."/>
        </authorList>
    </citation>
    <scope>NUCLEOTIDE SEQUENCE [LARGE SCALE GENOMIC DNA]</scope>
    <source>
        <strain evidence="7 8">LMG 20594</strain>
    </source>
</reference>
<dbReference type="Proteomes" id="UP000184395">
    <property type="component" value="Unassembled WGS sequence"/>
</dbReference>
<evidence type="ECO:0000313" key="7">
    <source>
        <dbReference type="EMBL" id="SHK18935.1"/>
    </source>
</evidence>
<evidence type="ECO:0000256" key="1">
    <source>
        <dbReference type="ARBA" id="ARBA00001971"/>
    </source>
</evidence>
<evidence type="ECO:0000256" key="2">
    <source>
        <dbReference type="ARBA" id="ARBA00022448"/>
    </source>
</evidence>
<keyword evidence="2" id="KW-0813">Transport</keyword>
<evidence type="ECO:0000313" key="8">
    <source>
        <dbReference type="Proteomes" id="UP000184395"/>
    </source>
</evidence>
<dbReference type="PROSITE" id="PS01213">
    <property type="entry name" value="GLOBIN_FAM_2"/>
    <property type="match status" value="1"/>
</dbReference>
<protein>
    <submittedName>
        <fullName evidence="7">Hemoglobin</fullName>
    </submittedName>
</protein>
<dbReference type="RefSeq" id="WP_073429550.1">
    <property type="nucleotide sequence ID" value="NZ_CADFGY010000009.1"/>
</dbReference>
<dbReference type="GO" id="GO:0019825">
    <property type="term" value="F:oxygen binding"/>
    <property type="evidence" value="ECO:0007669"/>
    <property type="project" value="InterPro"/>
</dbReference>
<dbReference type="InterPro" id="IPR001486">
    <property type="entry name" value="Hemoglobin_trunc"/>
</dbReference>
<dbReference type="InterPro" id="IPR012292">
    <property type="entry name" value="Globin/Proto"/>
</dbReference>
<evidence type="ECO:0000256" key="3">
    <source>
        <dbReference type="ARBA" id="ARBA00022617"/>
    </source>
</evidence>
<keyword evidence="5" id="KW-0408">Iron</keyword>
<comment type="similarity">
    <text evidence="6">Belongs to the truncated hemoglobin family. Group II subfamily.</text>
</comment>
<dbReference type="EMBL" id="FRAB01000015">
    <property type="protein sequence ID" value="SHK18935.1"/>
    <property type="molecule type" value="Genomic_DNA"/>
</dbReference>
<dbReference type="AlphaFoldDB" id="A0A1M6QFI7"/>
<proteinExistence type="inferred from homology"/>
<dbReference type="GO" id="GO:0020037">
    <property type="term" value="F:heme binding"/>
    <property type="evidence" value="ECO:0007669"/>
    <property type="project" value="InterPro"/>
</dbReference>
<dbReference type="InterPro" id="IPR009050">
    <property type="entry name" value="Globin-like_sf"/>
</dbReference>
<dbReference type="STRING" id="169427.SAMN05192548_1015116"/>
<dbReference type="PANTHER" id="PTHR47366:SF1">
    <property type="entry name" value="TWO-ON-TWO HEMOGLOBIN-3"/>
    <property type="match status" value="1"/>
</dbReference>
<sequence length="136" mass="15677">MSDLDEVSAAQPTAFELVGGEARVRELVDRFYDLMDLEAEFAGIRALHPESLDGSRDKLFWFLCGWMGGPDHYISRFGHPRLRARHLPFAIASSERDQWLRCMAWAMEDVGLAEPLRERLLASFFETADWMRNRNG</sequence>
<dbReference type="CDD" id="cd14773">
    <property type="entry name" value="TrHb2_PhHbO-like_O"/>
    <property type="match status" value="1"/>
</dbReference>
<dbReference type="InterPro" id="IPR019795">
    <property type="entry name" value="Globin_bac-like_CS"/>
</dbReference>
<comment type="cofactor">
    <cofactor evidence="1">
        <name>heme</name>
        <dbReference type="ChEBI" id="CHEBI:30413"/>
    </cofactor>
</comment>
<organism evidence="7 8">
    <name type="scientific">Paraburkholderia terricola</name>
    <dbReference type="NCBI Taxonomy" id="169427"/>
    <lineage>
        <taxon>Bacteria</taxon>
        <taxon>Pseudomonadati</taxon>
        <taxon>Pseudomonadota</taxon>
        <taxon>Betaproteobacteria</taxon>
        <taxon>Burkholderiales</taxon>
        <taxon>Burkholderiaceae</taxon>
        <taxon>Paraburkholderia</taxon>
    </lineage>
</organism>
<keyword evidence="3" id="KW-0349">Heme</keyword>
<dbReference type="GO" id="GO:0046872">
    <property type="term" value="F:metal ion binding"/>
    <property type="evidence" value="ECO:0007669"/>
    <property type="project" value="UniProtKB-KW"/>
</dbReference>
<evidence type="ECO:0000256" key="5">
    <source>
        <dbReference type="ARBA" id="ARBA00023004"/>
    </source>
</evidence>
<keyword evidence="4" id="KW-0479">Metal-binding</keyword>
<dbReference type="Pfam" id="PF01152">
    <property type="entry name" value="Bac_globin"/>
    <property type="match status" value="1"/>
</dbReference>
<dbReference type="Gene3D" id="1.10.490.10">
    <property type="entry name" value="Globins"/>
    <property type="match status" value="1"/>
</dbReference>
<dbReference type="PANTHER" id="PTHR47366">
    <property type="entry name" value="TWO-ON-TWO HEMOGLOBIN-3"/>
    <property type="match status" value="1"/>
</dbReference>
<accession>A0A1M6QFI7</accession>
<name>A0A1M6QFI7_9BURK</name>
<dbReference type="InterPro" id="IPR044203">
    <property type="entry name" value="GlbO/GLB3-like"/>
</dbReference>
<dbReference type="OrthoDB" id="9790913at2"/>
<evidence type="ECO:0000256" key="4">
    <source>
        <dbReference type="ARBA" id="ARBA00022723"/>
    </source>
</evidence>
<evidence type="ECO:0000256" key="6">
    <source>
        <dbReference type="ARBA" id="ARBA00034496"/>
    </source>
</evidence>
<dbReference type="SUPFAM" id="SSF46458">
    <property type="entry name" value="Globin-like"/>
    <property type="match status" value="1"/>
</dbReference>